<dbReference type="RefSeq" id="WP_091242774.1">
    <property type="nucleotide sequence ID" value="NZ_FNAG01000006.1"/>
</dbReference>
<reference evidence="1 2" key="1">
    <citation type="submission" date="2016-10" db="EMBL/GenBank/DDBJ databases">
        <authorList>
            <person name="de Groot N.N."/>
        </authorList>
    </citation>
    <scope>NUCLEOTIDE SEQUENCE [LARGE SCALE GENOMIC DNA]</scope>
    <source>
        <strain evidence="1 2">DSM 16957</strain>
    </source>
</reference>
<dbReference type="EMBL" id="FNAG01000006">
    <property type="protein sequence ID" value="SDD74660.1"/>
    <property type="molecule type" value="Genomic_DNA"/>
</dbReference>
<evidence type="ECO:0000313" key="2">
    <source>
        <dbReference type="Proteomes" id="UP000199603"/>
    </source>
</evidence>
<keyword evidence="2" id="KW-1185">Reference proteome</keyword>
<dbReference type="STRING" id="265719.SAMN04488509_106106"/>
<organism evidence="1 2">
    <name type="scientific">Aquimonas voraii</name>
    <dbReference type="NCBI Taxonomy" id="265719"/>
    <lineage>
        <taxon>Bacteria</taxon>
        <taxon>Pseudomonadati</taxon>
        <taxon>Pseudomonadota</taxon>
        <taxon>Gammaproteobacteria</taxon>
        <taxon>Lysobacterales</taxon>
        <taxon>Lysobacteraceae</taxon>
        <taxon>Aquimonas</taxon>
    </lineage>
</organism>
<protein>
    <recommendedName>
        <fullName evidence="3">Bacteriocin class II with double-glycine leader peptide</fullName>
    </recommendedName>
</protein>
<sequence>MQTLSNIQLEQVGGGNECHVNTVAGAAMVGAGVGFLLGGPIGAAAGAISAGGHALIGSLIFC</sequence>
<dbReference type="AlphaFoldDB" id="A0A1G6X8W7"/>
<accession>A0A1G6X8W7</accession>
<dbReference type="Proteomes" id="UP000199603">
    <property type="component" value="Unassembled WGS sequence"/>
</dbReference>
<gene>
    <name evidence="1" type="ORF">SAMN04488509_106106</name>
</gene>
<name>A0A1G6X8W7_9GAMM</name>
<proteinExistence type="predicted"/>
<evidence type="ECO:0008006" key="3">
    <source>
        <dbReference type="Google" id="ProtNLM"/>
    </source>
</evidence>
<evidence type="ECO:0000313" key="1">
    <source>
        <dbReference type="EMBL" id="SDD74660.1"/>
    </source>
</evidence>